<dbReference type="GO" id="GO:0005737">
    <property type="term" value="C:cytoplasm"/>
    <property type="evidence" value="ECO:0007669"/>
    <property type="project" value="TreeGrafter"/>
</dbReference>
<evidence type="ECO:0000259" key="6">
    <source>
        <dbReference type="PROSITE" id="PS51934"/>
    </source>
</evidence>
<feature type="transmembrane region" description="Helical" evidence="5">
    <location>
        <begin position="172"/>
        <end position="198"/>
    </location>
</feature>
<dbReference type="InParanoid" id="A0A3Q0HFK1"/>
<dbReference type="GO" id="GO:0070292">
    <property type="term" value="P:N-acylphosphatidylethanolamine metabolic process"/>
    <property type="evidence" value="ECO:0007669"/>
    <property type="project" value="TreeGrafter"/>
</dbReference>
<keyword evidence="5" id="KW-0812">Transmembrane</keyword>
<dbReference type="GO" id="GO:0004623">
    <property type="term" value="F:phospholipase A2 activity"/>
    <property type="evidence" value="ECO:0007669"/>
    <property type="project" value="TreeGrafter"/>
</dbReference>
<evidence type="ECO:0000256" key="3">
    <source>
        <dbReference type="ARBA" id="ARBA00022801"/>
    </source>
</evidence>
<evidence type="ECO:0000256" key="4">
    <source>
        <dbReference type="ARBA" id="ARBA00023098"/>
    </source>
</evidence>
<dbReference type="Pfam" id="PF04970">
    <property type="entry name" value="LRAT"/>
    <property type="match status" value="1"/>
</dbReference>
<dbReference type="RefSeq" id="XP_025070714.1">
    <property type="nucleotide sequence ID" value="XM_025214929.1"/>
</dbReference>
<proteinExistence type="inferred from homology"/>
<feature type="domain" description="LRAT" evidence="6">
    <location>
        <begin position="48"/>
        <end position="164"/>
    </location>
</feature>
<keyword evidence="7" id="KW-1185">Reference proteome</keyword>
<evidence type="ECO:0000256" key="1">
    <source>
        <dbReference type="ARBA" id="ARBA00007824"/>
    </source>
</evidence>
<evidence type="ECO:0000313" key="8">
    <source>
        <dbReference type="RefSeq" id="XP_025070714.1"/>
    </source>
</evidence>
<organism evidence="7 8">
    <name type="scientific">Alligator sinensis</name>
    <name type="common">Chinese alligator</name>
    <dbReference type="NCBI Taxonomy" id="38654"/>
    <lineage>
        <taxon>Eukaryota</taxon>
        <taxon>Metazoa</taxon>
        <taxon>Chordata</taxon>
        <taxon>Craniata</taxon>
        <taxon>Vertebrata</taxon>
        <taxon>Euteleostomi</taxon>
        <taxon>Archelosauria</taxon>
        <taxon>Archosauria</taxon>
        <taxon>Crocodylia</taxon>
        <taxon>Alligatoridae</taxon>
        <taxon>Alligatorinae</taxon>
        <taxon>Alligator</taxon>
    </lineage>
</organism>
<keyword evidence="3" id="KW-0378">Hydrolase</keyword>
<dbReference type="GO" id="GO:0016410">
    <property type="term" value="F:N-acyltransferase activity"/>
    <property type="evidence" value="ECO:0007669"/>
    <property type="project" value="TreeGrafter"/>
</dbReference>
<feature type="non-terminal residue" evidence="8">
    <location>
        <position position="1"/>
    </location>
</feature>
<evidence type="ECO:0000256" key="2">
    <source>
        <dbReference type="ARBA" id="ARBA00022679"/>
    </source>
</evidence>
<comment type="similarity">
    <text evidence="1">Belongs to the H-rev107 family.</text>
</comment>
<protein>
    <submittedName>
        <fullName evidence="8">HRAS-like suppressor 3</fullName>
    </submittedName>
</protein>
<dbReference type="PANTHER" id="PTHR13943:SF31">
    <property type="entry name" value="PHOSPHOLIPASE A AND ACYLTRANSFERASE 3"/>
    <property type="match status" value="1"/>
</dbReference>
<dbReference type="STRING" id="38654.A0A3Q0HFK1"/>
<gene>
    <name evidence="8" type="primary">LOC102371845</name>
</gene>
<reference evidence="8" key="1">
    <citation type="submission" date="2025-08" db="UniProtKB">
        <authorList>
            <consortium name="RefSeq"/>
        </authorList>
    </citation>
    <scope>IDENTIFICATION</scope>
</reference>
<accession>A0A3Q0HFK1</accession>
<name>A0A3Q0HFK1_ALLSI</name>
<sequence>GPRGAGSRLLPLSRGNCSLAPWRGGAGRGAQRPHPTLLFLPQPQPGDLIQIFRPPIEHWALYVGDGYVIHVAPVDGRGGASPAWLSSSSAGRAMVKKERLRDILRGGKYRVNNKYDKTRAPRPVEEILAKAEAEVGKKMFYNVFLQNCEHFVTELRYGRSISHQVQDGVTSVVVGSLLCVSPWLCVMGIAVVGVYVFLRES</sequence>
<keyword evidence="4" id="KW-0443">Lipid metabolism</keyword>
<dbReference type="KEGG" id="asn:102371845"/>
<dbReference type="Gene3D" id="3.90.1720.10">
    <property type="entry name" value="endopeptidase domain like (from Nostoc punctiforme)"/>
    <property type="match status" value="1"/>
</dbReference>
<dbReference type="PANTHER" id="PTHR13943">
    <property type="entry name" value="HRAS-LIKE SUPPRESSOR - RELATED"/>
    <property type="match status" value="1"/>
</dbReference>
<dbReference type="InterPro" id="IPR007053">
    <property type="entry name" value="LRAT_dom"/>
</dbReference>
<evidence type="ECO:0000313" key="7">
    <source>
        <dbReference type="Proteomes" id="UP000189705"/>
    </source>
</evidence>
<dbReference type="PROSITE" id="PS51934">
    <property type="entry name" value="LRAT"/>
    <property type="match status" value="1"/>
</dbReference>
<dbReference type="InterPro" id="IPR051496">
    <property type="entry name" value="H-rev107_PLA/AT"/>
</dbReference>
<dbReference type="Proteomes" id="UP000189705">
    <property type="component" value="Unplaced"/>
</dbReference>
<evidence type="ECO:0000256" key="5">
    <source>
        <dbReference type="SAM" id="Phobius"/>
    </source>
</evidence>
<dbReference type="GeneID" id="102371845"/>
<dbReference type="GO" id="GO:0008970">
    <property type="term" value="F:phospholipase A1 activity"/>
    <property type="evidence" value="ECO:0007669"/>
    <property type="project" value="TreeGrafter"/>
</dbReference>
<keyword evidence="5" id="KW-0472">Membrane</keyword>
<keyword evidence="2" id="KW-0808">Transferase</keyword>
<keyword evidence="5" id="KW-1133">Transmembrane helix</keyword>
<dbReference type="AlphaFoldDB" id="A0A3Q0HFK1"/>